<name>A0A0V1M4J3_9BILA</name>
<dbReference type="EMBL" id="JYDO01000223">
    <property type="protein sequence ID" value="KRZ66804.1"/>
    <property type="molecule type" value="Genomic_DNA"/>
</dbReference>
<proteinExistence type="predicted"/>
<sequence>MPSGDRHFPALAIGTCRHLCLPHAKPLVQVHLLDVCLQPDPVPPEANEDSQQISLKIRSRFQPVVQGDSSTLRRSVEDDAELHVTRAPLLVHGVMRQSSPVLHQPPLHRTKLLDDEHIAVQQSAAGLLPKKANGVLPTAIREGPLEVLSHLVDLRFLWFRVDPNRFQLPELPQDLVCRLVRADCGQLRSCHPTETIDVFKT</sequence>
<comment type="caution">
    <text evidence="1">The sequence shown here is derived from an EMBL/GenBank/DDBJ whole genome shotgun (WGS) entry which is preliminary data.</text>
</comment>
<evidence type="ECO:0000313" key="1">
    <source>
        <dbReference type="EMBL" id="KRZ66804.1"/>
    </source>
</evidence>
<keyword evidence="2" id="KW-1185">Reference proteome</keyword>
<reference evidence="1 2" key="1">
    <citation type="submission" date="2015-01" db="EMBL/GenBank/DDBJ databases">
        <title>Evolution of Trichinella species and genotypes.</title>
        <authorList>
            <person name="Korhonen P.K."/>
            <person name="Edoardo P."/>
            <person name="Giuseppe L.R."/>
            <person name="Gasser R.B."/>
        </authorList>
    </citation>
    <scope>NUCLEOTIDE SEQUENCE [LARGE SCALE GENOMIC DNA]</scope>
    <source>
        <strain evidence="1">ISS1980</strain>
    </source>
</reference>
<dbReference type="Proteomes" id="UP000054843">
    <property type="component" value="Unassembled WGS sequence"/>
</dbReference>
<evidence type="ECO:0000313" key="2">
    <source>
        <dbReference type="Proteomes" id="UP000054843"/>
    </source>
</evidence>
<protein>
    <submittedName>
        <fullName evidence="1">Uncharacterized protein</fullName>
    </submittedName>
</protein>
<organism evidence="1 2">
    <name type="scientific">Trichinella papuae</name>
    <dbReference type="NCBI Taxonomy" id="268474"/>
    <lineage>
        <taxon>Eukaryota</taxon>
        <taxon>Metazoa</taxon>
        <taxon>Ecdysozoa</taxon>
        <taxon>Nematoda</taxon>
        <taxon>Enoplea</taxon>
        <taxon>Dorylaimia</taxon>
        <taxon>Trichinellida</taxon>
        <taxon>Trichinellidae</taxon>
        <taxon>Trichinella</taxon>
    </lineage>
</organism>
<gene>
    <name evidence="1" type="ORF">T10_2815</name>
</gene>
<accession>A0A0V1M4J3</accession>
<dbReference type="AlphaFoldDB" id="A0A0V1M4J3"/>